<dbReference type="InterPro" id="IPR001707">
    <property type="entry name" value="Cmp_AcTrfase"/>
</dbReference>
<organism evidence="1 2">
    <name type="scientific">Tenacibaculum geojense</name>
    <dbReference type="NCBI Taxonomy" id="915352"/>
    <lineage>
        <taxon>Bacteria</taxon>
        <taxon>Pseudomonadati</taxon>
        <taxon>Bacteroidota</taxon>
        <taxon>Flavobacteriia</taxon>
        <taxon>Flavobacteriales</taxon>
        <taxon>Flavobacteriaceae</taxon>
        <taxon>Tenacibaculum</taxon>
    </lineage>
</organism>
<dbReference type="Gene3D" id="3.30.559.10">
    <property type="entry name" value="Chloramphenicol acetyltransferase-like domain"/>
    <property type="match status" value="1"/>
</dbReference>
<protein>
    <submittedName>
        <fullName evidence="1">CatA-like O-acetyltransferase</fullName>
    </submittedName>
</protein>
<comment type="caution">
    <text evidence="1">The sequence shown here is derived from an EMBL/GenBank/DDBJ whole genome shotgun (WGS) entry which is preliminary data.</text>
</comment>
<dbReference type="InterPro" id="IPR023213">
    <property type="entry name" value="CAT-like_dom_sf"/>
</dbReference>
<dbReference type="RefSeq" id="WP_386104056.1">
    <property type="nucleotide sequence ID" value="NZ_JBHTJR010000001.1"/>
</dbReference>
<evidence type="ECO:0000313" key="1">
    <source>
        <dbReference type="EMBL" id="MFD0991598.1"/>
    </source>
</evidence>
<dbReference type="PIRSF" id="PIRSF000440">
    <property type="entry name" value="CAT"/>
    <property type="match status" value="1"/>
</dbReference>
<proteinExistence type="predicted"/>
<dbReference type="PANTHER" id="PTHR38474:SF1">
    <property type="entry name" value="SLR0299 PROTEIN"/>
    <property type="match status" value="1"/>
</dbReference>
<sequence length="209" mass="24145">MKQYLDIDSWNRKELFTHFRQLVDPTFGLVTKVDVTKTYENAKNNNYSFFTRYLHACMNAINSVENLKYRIEGDKIAVYDIIHASATIARPDKTFGFSFIEYSEDFTVFDTNFKIEKERIITTTNLFPPKYSPGCIHCSAIPWVDFTGHKEPFSGNKDDSVPQLAFGKIIQENDKKLMSVAINVNHALVDGYHIGQFFDNFQLELNKLS</sequence>
<reference evidence="2" key="1">
    <citation type="journal article" date="2019" name="Int. J. Syst. Evol. Microbiol.">
        <title>The Global Catalogue of Microorganisms (GCM) 10K type strain sequencing project: providing services to taxonomists for standard genome sequencing and annotation.</title>
        <authorList>
            <consortium name="The Broad Institute Genomics Platform"/>
            <consortium name="The Broad Institute Genome Sequencing Center for Infectious Disease"/>
            <person name="Wu L."/>
            <person name="Ma J."/>
        </authorList>
    </citation>
    <scope>NUCLEOTIDE SEQUENCE [LARGE SCALE GENOMIC DNA]</scope>
    <source>
        <strain evidence="2">CCUG 60527</strain>
    </source>
</reference>
<dbReference type="Pfam" id="PF00302">
    <property type="entry name" value="CAT"/>
    <property type="match status" value="1"/>
</dbReference>
<evidence type="ECO:0000313" key="2">
    <source>
        <dbReference type="Proteomes" id="UP001597062"/>
    </source>
</evidence>
<dbReference type="PANTHER" id="PTHR38474">
    <property type="entry name" value="SLR0299 PROTEIN"/>
    <property type="match status" value="1"/>
</dbReference>
<dbReference type="SMART" id="SM01059">
    <property type="entry name" value="CAT"/>
    <property type="match status" value="1"/>
</dbReference>
<dbReference type="Proteomes" id="UP001597062">
    <property type="component" value="Unassembled WGS sequence"/>
</dbReference>
<gene>
    <name evidence="1" type="ORF">ACFQ1U_00125</name>
</gene>
<accession>A0ABW3JM47</accession>
<keyword evidence="2" id="KW-1185">Reference proteome</keyword>
<dbReference type="SUPFAM" id="SSF52777">
    <property type="entry name" value="CoA-dependent acyltransferases"/>
    <property type="match status" value="1"/>
</dbReference>
<dbReference type="EMBL" id="JBHTJR010000001">
    <property type="protein sequence ID" value="MFD0991598.1"/>
    <property type="molecule type" value="Genomic_DNA"/>
</dbReference>
<name>A0ABW3JM47_9FLAO</name>